<keyword evidence="11" id="KW-1185">Reference proteome</keyword>
<gene>
    <name evidence="10" type="ORF">MZV50_07260</name>
</gene>
<evidence type="ECO:0000256" key="6">
    <source>
        <dbReference type="ARBA" id="ARBA00022777"/>
    </source>
</evidence>
<evidence type="ECO:0000256" key="2">
    <source>
        <dbReference type="ARBA" id="ARBA00012438"/>
    </source>
</evidence>
<dbReference type="GO" id="GO:0016301">
    <property type="term" value="F:kinase activity"/>
    <property type="evidence" value="ECO:0007669"/>
    <property type="project" value="UniProtKB-KW"/>
</dbReference>
<dbReference type="InterPro" id="IPR036890">
    <property type="entry name" value="HATPase_C_sf"/>
</dbReference>
<name>A0ABY5A2Q1_9CAUL</name>
<dbReference type="InterPro" id="IPR004358">
    <property type="entry name" value="Sig_transdc_His_kin-like_C"/>
</dbReference>
<reference evidence="10 11" key="1">
    <citation type="submission" date="2022-04" db="EMBL/GenBank/DDBJ databases">
        <title>Genome sequence of soybean root-associated Caulobacter segnis RL271.</title>
        <authorList>
            <person name="Longley R."/>
            <person name="Bonito G."/>
            <person name="Trigodet F."/>
            <person name="Crosson S."/>
            <person name="Fiebig A."/>
        </authorList>
    </citation>
    <scope>NUCLEOTIDE SEQUENCE [LARGE SCALE GENOMIC DNA]</scope>
    <source>
        <strain evidence="10 11">RL271</strain>
    </source>
</reference>
<dbReference type="InterPro" id="IPR003594">
    <property type="entry name" value="HATPase_dom"/>
</dbReference>
<keyword evidence="6 10" id="KW-0418">Kinase</keyword>
<evidence type="ECO:0000256" key="4">
    <source>
        <dbReference type="ARBA" id="ARBA00022679"/>
    </source>
</evidence>
<dbReference type="Gene3D" id="3.30.565.10">
    <property type="entry name" value="Histidine kinase-like ATPase, C-terminal domain"/>
    <property type="match status" value="1"/>
</dbReference>
<evidence type="ECO:0000313" key="11">
    <source>
        <dbReference type="Proteomes" id="UP001057520"/>
    </source>
</evidence>
<dbReference type="PROSITE" id="PS50109">
    <property type="entry name" value="HIS_KIN"/>
    <property type="match status" value="1"/>
</dbReference>
<dbReference type="SUPFAM" id="SSF55874">
    <property type="entry name" value="ATPase domain of HSP90 chaperone/DNA topoisomerase II/histidine kinase"/>
    <property type="match status" value="1"/>
</dbReference>
<evidence type="ECO:0000256" key="3">
    <source>
        <dbReference type="ARBA" id="ARBA00022553"/>
    </source>
</evidence>
<proteinExistence type="predicted"/>
<dbReference type="PRINTS" id="PR00344">
    <property type="entry name" value="BCTRLSENSOR"/>
</dbReference>
<keyword evidence="3" id="KW-0597">Phosphoprotein</keyword>
<dbReference type="SMART" id="SM00387">
    <property type="entry name" value="HATPase_c"/>
    <property type="match status" value="1"/>
</dbReference>
<keyword evidence="7" id="KW-0067">ATP-binding</keyword>
<keyword evidence="5" id="KW-0547">Nucleotide-binding</keyword>
<dbReference type="PANTHER" id="PTHR43065:SF10">
    <property type="entry name" value="PEROXIDE STRESS-ACTIVATED HISTIDINE KINASE MAK3"/>
    <property type="match status" value="1"/>
</dbReference>
<evidence type="ECO:0000256" key="5">
    <source>
        <dbReference type="ARBA" id="ARBA00022741"/>
    </source>
</evidence>
<dbReference type="Proteomes" id="UP001057520">
    <property type="component" value="Chromosome"/>
</dbReference>
<organism evidence="10 11">
    <name type="scientific">Caulobacter segnis</name>
    <dbReference type="NCBI Taxonomy" id="88688"/>
    <lineage>
        <taxon>Bacteria</taxon>
        <taxon>Pseudomonadati</taxon>
        <taxon>Pseudomonadota</taxon>
        <taxon>Alphaproteobacteria</taxon>
        <taxon>Caulobacterales</taxon>
        <taxon>Caulobacteraceae</taxon>
        <taxon>Caulobacter</taxon>
    </lineage>
</organism>
<evidence type="ECO:0000259" key="9">
    <source>
        <dbReference type="PROSITE" id="PS50109"/>
    </source>
</evidence>
<keyword evidence="8" id="KW-0902">Two-component regulatory system</keyword>
<dbReference type="EC" id="2.7.13.3" evidence="2"/>
<evidence type="ECO:0000313" key="10">
    <source>
        <dbReference type="EMBL" id="USQ98532.1"/>
    </source>
</evidence>
<dbReference type="Pfam" id="PF02518">
    <property type="entry name" value="HATPase_c"/>
    <property type="match status" value="1"/>
</dbReference>
<sequence length="129" mass="13944">MAPLVPPSLYNGIALNLYTNALKAVTAKVGTEQGTIAFRAWNDNRWHYLEVSDTGVGIPHALHERVFDPLFTTTQSKNDPLGSGMGLGLALVKRGAEAFGGRAELVDPPPEFATCVRIRIPLQTETSRA</sequence>
<evidence type="ECO:0000256" key="7">
    <source>
        <dbReference type="ARBA" id="ARBA00022840"/>
    </source>
</evidence>
<keyword evidence="4" id="KW-0808">Transferase</keyword>
<dbReference type="PANTHER" id="PTHR43065">
    <property type="entry name" value="SENSOR HISTIDINE KINASE"/>
    <property type="match status" value="1"/>
</dbReference>
<comment type="catalytic activity">
    <reaction evidence="1">
        <text>ATP + protein L-histidine = ADP + protein N-phospho-L-histidine.</text>
        <dbReference type="EC" id="2.7.13.3"/>
    </reaction>
</comment>
<protein>
    <recommendedName>
        <fullName evidence="2">histidine kinase</fullName>
        <ecNumber evidence="2">2.7.13.3</ecNumber>
    </recommendedName>
</protein>
<dbReference type="EMBL" id="CP096040">
    <property type="protein sequence ID" value="USQ98532.1"/>
    <property type="molecule type" value="Genomic_DNA"/>
</dbReference>
<evidence type="ECO:0000256" key="8">
    <source>
        <dbReference type="ARBA" id="ARBA00023012"/>
    </source>
</evidence>
<feature type="domain" description="Histidine kinase" evidence="9">
    <location>
        <begin position="13"/>
        <end position="124"/>
    </location>
</feature>
<accession>A0ABY5A2Q1</accession>
<evidence type="ECO:0000256" key="1">
    <source>
        <dbReference type="ARBA" id="ARBA00000085"/>
    </source>
</evidence>
<dbReference type="InterPro" id="IPR005467">
    <property type="entry name" value="His_kinase_dom"/>
</dbReference>